<dbReference type="InterPro" id="IPR000618">
    <property type="entry name" value="Insect_cuticle"/>
</dbReference>
<sequence>MFSKIVVVVLAIVTVSAQDYHYKHQGHAPAVSSQSIVRHEISHDHGYHGNHNVKLQPVVHHAAPIANLHGARTLELQVPSHHVTLQHKVPEKQYYKDDHEVDYYAHPKYAFEYEIADPHTGDKKSQHETRDGDVVKGYYSLHEADGSTRIVEYTADKHNGFNAIVKHTEPSKHAEPAHQTYQQAEPSHHYYHH</sequence>
<evidence type="ECO:0000256" key="4">
    <source>
        <dbReference type="SAM" id="MobiDB-lite"/>
    </source>
</evidence>
<evidence type="ECO:0000313" key="6">
    <source>
        <dbReference type="EMBL" id="KAG6463537.1"/>
    </source>
</evidence>
<dbReference type="PANTHER" id="PTHR12236:SF95">
    <property type="entry name" value="CUTICULAR PROTEIN 76BD, ISOFORM C-RELATED"/>
    <property type="match status" value="1"/>
</dbReference>
<dbReference type="EMBL" id="JH668995">
    <property type="protein sequence ID" value="KAG6463536.1"/>
    <property type="molecule type" value="Genomic_DNA"/>
</dbReference>
<keyword evidence="2 5" id="KW-0732">Signal</keyword>
<protein>
    <recommendedName>
        <fullName evidence="8">Cuticle protein</fullName>
    </recommendedName>
</protein>
<dbReference type="PANTHER" id="PTHR12236">
    <property type="entry name" value="STRUCTURAL CONTITUENT OF CUTICLE"/>
    <property type="match status" value="1"/>
</dbReference>
<dbReference type="InterPro" id="IPR051217">
    <property type="entry name" value="Insect_Cuticle_Struc_Prot"/>
</dbReference>
<evidence type="ECO:0008006" key="8">
    <source>
        <dbReference type="Google" id="ProtNLM"/>
    </source>
</evidence>
<dbReference type="PROSITE" id="PS51155">
    <property type="entry name" value="CHIT_BIND_RR_2"/>
    <property type="match status" value="1"/>
</dbReference>
<organism evidence="6 7">
    <name type="scientific">Manduca sexta</name>
    <name type="common">Tobacco hawkmoth</name>
    <name type="synonym">Tobacco hornworm</name>
    <dbReference type="NCBI Taxonomy" id="7130"/>
    <lineage>
        <taxon>Eukaryota</taxon>
        <taxon>Metazoa</taxon>
        <taxon>Ecdysozoa</taxon>
        <taxon>Arthropoda</taxon>
        <taxon>Hexapoda</taxon>
        <taxon>Insecta</taxon>
        <taxon>Pterygota</taxon>
        <taxon>Neoptera</taxon>
        <taxon>Endopterygota</taxon>
        <taxon>Lepidoptera</taxon>
        <taxon>Glossata</taxon>
        <taxon>Ditrysia</taxon>
        <taxon>Bombycoidea</taxon>
        <taxon>Sphingidae</taxon>
        <taxon>Sphinginae</taxon>
        <taxon>Sphingini</taxon>
        <taxon>Manduca</taxon>
    </lineage>
</organism>
<dbReference type="Pfam" id="PF00379">
    <property type="entry name" value="Chitin_bind_4"/>
    <property type="match status" value="1"/>
</dbReference>
<dbReference type="AlphaFoldDB" id="A0A922CYV1"/>
<feature type="chain" id="PRO_5038324657" description="Cuticle protein" evidence="5">
    <location>
        <begin position="18"/>
        <end position="193"/>
    </location>
</feature>
<dbReference type="GO" id="GO:0005615">
    <property type="term" value="C:extracellular space"/>
    <property type="evidence" value="ECO:0007669"/>
    <property type="project" value="TreeGrafter"/>
</dbReference>
<dbReference type="GO" id="GO:0031012">
    <property type="term" value="C:extracellular matrix"/>
    <property type="evidence" value="ECO:0007669"/>
    <property type="project" value="TreeGrafter"/>
</dbReference>
<evidence type="ECO:0000313" key="7">
    <source>
        <dbReference type="Proteomes" id="UP000791440"/>
    </source>
</evidence>
<evidence type="ECO:0000256" key="5">
    <source>
        <dbReference type="SAM" id="SignalP"/>
    </source>
</evidence>
<dbReference type="PROSITE" id="PS00233">
    <property type="entry name" value="CHIT_BIND_RR_1"/>
    <property type="match status" value="1"/>
</dbReference>
<dbReference type="EMBL" id="JH668995">
    <property type="protein sequence ID" value="KAG6463537.1"/>
    <property type="molecule type" value="Genomic_DNA"/>
</dbReference>
<dbReference type="InterPro" id="IPR031311">
    <property type="entry name" value="CHIT_BIND_RR_consensus"/>
</dbReference>
<proteinExistence type="predicted"/>
<name>A0A922CYV1_MANSE</name>
<evidence type="ECO:0000256" key="3">
    <source>
        <dbReference type="PROSITE-ProRule" id="PRU00497"/>
    </source>
</evidence>
<keyword evidence="1 3" id="KW-0193">Cuticle</keyword>
<dbReference type="GO" id="GO:0042302">
    <property type="term" value="F:structural constituent of cuticle"/>
    <property type="evidence" value="ECO:0007669"/>
    <property type="project" value="UniProtKB-UniRule"/>
</dbReference>
<feature type="region of interest" description="Disordered" evidence="4">
    <location>
        <begin position="170"/>
        <end position="193"/>
    </location>
</feature>
<keyword evidence="7" id="KW-1185">Reference proteome</keyword>
<dbReference type="Proteomes" id="UP000791440">
    <property type="component" value="Unassembled WGS sequence"/>
</dbReference>
<comment type="caution">
    <text evidence="6">The sequence shown here is derived from an EMBL/GenBank/DDBJ whole genome shotgun (WGS) entry which is preliminary data.</text>
</comment>
<reference evidence="6" key="2">
    <citation type="submission" date="2020-12" db="EMBL/GenBank/DDBJ databases">
        <authorList>
            <person name="Kanost M."/>
        </authorList>
    </citation>
    <scope>NUCLEOTIDE SEQUENCE</scope>
</reference>
<accession>A0A922CYV1</accession>
<reference evidence="6" key="1">
    <citation type="journal article" date="2016" name="Insect Biochem. Mol. Biol.">
        <title>Multifaceted biological insights from a draft genome sequence of the tobacco hornworm moth, Manduca sexta.</title>
        <authorList>
            <person name="Kanost M.R."/>
            <person name="Arrese E.L."/>
            <person name="Cao X."/>
            <person name="Chen Y.R."/>
            <person name="Chellapilla S."/>
            <person name="Goldsmith M.R."/>
            <person name="Grosse-Wilde E."/>
            <person name="Heckel D.G."/>
            <person name="Herndon N."/>
            <person name="Jiang H."/>
            <person name="Papanicolaou A."/>
            <person name="Qu J."/>
            <person name="Soulages J.L."/>
            <person name="Vogel H."/>
            <person name="Walters J."/>
            <person name="Waterhouse R.M."/>
            <person name="Ahn S.J."/>
            <person name="Almeida F.C."/>
            <person name="An C."/>
            <person name="Aqrawi P."/>
            <person name="Bretschneider A."/>
            <person name="Bryant W.B."/>
            <person name="Bucks S."/>
            <person name="Chao H."/>
            <person name="Chevignon G."/>
            <person name="Christen J.M."/>
            <person name="Clarke D.F."/>
            <person name="Dittmer N.T."/>
            <person name="Ferguson L.C.F."/>
            <person name="Garavelou S."/>
            <person name="Gordon K.H.J."/>
            <person name="Gunaratna R.T."/>
            <person name="Han Y."/>
            <person name="Hauser F."/>
            <person name="He Y."/>
            <person name="Heidel-Fischer H."/>
            <person name="Hirsh A."/>
            <person name="Hu Y."/>
            <person name="Jiang H."/>
            <person name="Kalra D."/>
            <person name="Klinner C."/>
            <person name="Konig C."/>
            <person name="Kovar C."/>
            <person name="Kroll A.R."/>
            <person name="Kuwar S.S."/>
            <person name="Lee S.L."/>
            <person name="Lehman R."/>
            <person name="Li K."/>
            <person name="Li Z."/>
            <person name="Liang H."/>
            <person name="Lovelace S."/>
            <person name="Lu Z."/>
            <person name="Mansfield J.H."/>
            <person name="McCulloch K.J."/>
            <person name="Mathew T."/>
            <person name="Morton B."/>
            <person name="Muzny D.M."/>
            <person name="Neunemann D."/>
            <person name="Ongeri F."/>
            <person name="Pauchet Y."/>
            <person name="Pu L.L."/>
            <person name="Pyrousis I."/>
            <person name="Rao X.J."/>
            <person name="Redding A."/>
            <person name="Roesel C."/>
            <person name="Sanchez-Gracia A."/>
            <person name="Schaack S."/>
            <person name="Shukla A."/>
            <person name="Tetreau G."/>
            <person name="Wang Y."/>
            <person name="Xiong G.H."/>
            <person name="Traut W."/>
            <person name="Walsh T.K."/>
            <person name="Worley K.C."/>
            <person name="Wu D."/>
            <person name="Wu W."/>
            <person name="Wu Y.Q."/>
            <person name="Zhang X."/>
            <person name="Zou Z."/>
            <person name="Zucker H."/>
            <person name="Briscoe A.D."/>
            <person name="Burmester T."/>
            <person name="Clem R.J."/>
            <person name="Feyereisen R."/>
            <person name="Grimmelikhuijzen C.J.P."/>
            <person name="Hamodrakas S.J."/>
            <person name="Hansson B.S."/>
            <person name="Huguet E."/>
            <person name="Jermiin L.S."/>
            <person name="Lan Q."/>
            <person name="Lehman H.K."/>
            <person name="Lorenzen M."/>
            <person name="Merzendorfer H."/>
            <person name="Michalopoulos I."/>
            <person name="Morton D.B."/>
            <person name="Muthukrishnan S."/>
            <person name="Oakeshott J.G."/>
            <person name="Palmer W."/>
            <person name="Park Y."/>
            <person name="Passarelli A.L."/>
            <person name="Rozas J."/>
            <person name="Schwartz L.M."/>
            <person name="Smith W."/>
            <person name="Southgate A."/>
            <person name="Vilcinskas A."/>
            <person name="Vogt R."/>
            <person name="Wang P."/>
            <person name="Werren J."/>
            <person name="Yu X.Q."/>
            <person name="Zhou J.J."/>
            <person name="Brown S.J."/>
            <person name="Scherer S.E."/>
            <person name="Richards S."/>
            <person name="Blissard G.W."/>
        </authorList>
    </citation>
    <scope>NUCLEOTIDE SEQUENCE</scope>
</reference>
<evidence type="ECO:0000256" key="2">
    <source>
        <dbReference type="ARBA" id="ARBA00022729"/>
    </source>
</evidence>
<dbReference type="PRINTS" id="PR00947">
    <property type="entry name" value="CUTICLE"/>
</dbReference>
<evidence type="ECO:0000256" key="1">
    <source>
        <dbReference type="ARBA" id="ARBA00022460"/>
    </source>
</evidence>
<feature type="signal peptide" evidence="5">
    <location>
        <begin position="1"/>
        <end position="17"/>
    </location>
</feature>
<gene>
    <name evidence="6" type="ORF">O3G_MSEX013950</name>
</gene>